<sequence length="308" mass="36202">MVVLEVYSKCLKVRCKTRLCSKATIFAVLTTIVSIIIPFIFAYNSRGFWIKHDTFYEQPDVKFWGEYVFNAVTNNLSSPIMCSTFPSFQDYSNFDKCSLVKVRQLDNNRDGKVDELQFNLSIETHSLKILSFYIMLIIDYTVYTVCPMQMQSAIVFQHHLESSIATSEINIIANIELSQIAPLQCHPRWKNHQYNYSFTQNTQGSYNYDINKIIKNYSKRNISTYLTNPLVITSTGNGDSEILLKLKIRYPENKIYYIPSFWQVMKWAWMQYFAIYIIFRWIIGQVQNYVFNNKLVLFYEVSPLKKAS</sequence>
<keyword evidence="10" id="KW-0966">Cell projection</keyword>
<comment type="caution">
    <text evidence="13">The sequence shown here is derived from an EMBL/GenBank/DDBJ whole genome shotgun (WGS) entry which is preliminary data.</text>
</comment>
<dbReference type="Proteomes" id="UP000801492">
    <property type="component" value="Unassembled WGS sequence"/>
</dbReference>
<evidence type="ECO:0000313" key="14">
    <source>
        <dbReference type="Proteomes" id="UP000801492"/>
    </source>
</evidence>
<proteinExistence type="inferred from homology"/>
<keyword evidence="6 12" id="KW-1133">Transmembrane helix</keyword>
<evidence type="ECO:0000256" key="12">
    <source>
        <dbReference type="SAM" id="Phobius"/>
    </source>
</evidence>
<evidence type="ECO:0000256" key="8">
    <source>
        <dbReference type="ARBA" id="ARBA00023136"/>
    </source>
</evidence>
<dbReference type="GO" id="GO:0035869">
    <property type="term" value="C:ciliary transition zone"/>
    <property type="evidence" value="ECO:0007669"/>
    <property type="project" value="TreeGrafter"/>
</dbReference>
<protein>
    <recommendedName>
        <fullName evidence="3">Transmembrane protein 231</fullName>
    </recommendedName>
</protein>
<evidence type="ECO:0000256" key="1">
    <source>
        <dbReference type="ARBA" id="ARBA00004272"/>
    </source>
</evidence>
<gene>
    <name evidence="13" type="ORF">ILUMI_17667</name>
</gene>
<feature type="transmembrane region" description="Helical" evidence="12">
    <location>
        <begin position="264"/>
        <end position="283"/>
    </location>
</feature>
<comment type="function">
    <text evidence="11">Transmembrane component of the tectonic-like complex, a complex localized at the transition zone of primary cilia and acting as a barrier that prevents diffusion of transmembrane proteins between the cilia and plasma membranes. Required for ciliogenesis and sonic hedgehog/SHH signaling.</text>
</comment>
<dbReference type="GO" id="GO:0032880">
    <property type="term" value="P:regulation of protein localization"/>
    <property type="evidence" value="ECO:0007669"/>
    <property type="project" value="TreeGrafter"/>
</dbReference>
<dbReference type="OrthoDB" id="426438at2759"/>
<dbReference type="PANTHER" id="PTHR14605:SF1">
    <property type="entry name" value="TRANSMEMBRANE PROTEIN 231"/>
    <property type="match status" value="1"/>
</dbReference>
<name>A0A8K0CP20_IGNLU</name>
<evidence type="ECO:0000256" key="4">
    <source>
        <dbReference type="ARBA" id="ARBA00022475"/>
    </source>
</evidence>
<evidence type="ECO:0000256" key="10">
    <source>
        <dbReference type="ARBA" id="ARBA00023273"/>
    </source>
</evidence>
<comment type="similarity">
    <text evidence="2">Belongs to the TMEM231 family.</text>
</comment>
<keyword evidence="7" id="KW-0969">Cilium</keyword>
<evidence type="ECO:0000256" key="2">
    <source>
        <dbReference type="ARBA" id="ARBA00009082"/>
    </source>
</evidence>
<evidence type="ECO:0000256" key="6">
    <source>
        <dbReference type="ARBA" id="ARBA00022989"/>
    </source>
</evidence>
<feature type="transmembrane region" description="Helical" evidence="12">
    <location>
        <begin position="23"/>
        <end position="43"/>
    </location>
</feature>
<keyword evidence="8 12" id="KW-0472">Membrane</keyword>
<dbReference type="GO" id="GO:0060170">
    <property type="term" value="C:ciliary membrane"/>
    <property type="evidence" value="ECO:0007669"/>
    <property type="project" value="UniProtKB-SubCell"/>
</dbReference>
<dbReference type="InterPro" id="IPR019306">
    <property type="entry name" value="TMEM231"/>
</dbReference>
<evidence type="ECO:0000256" key="11">
    <source>
        <dbReference type="ARBA" id="ARBA00024803"/>
    </source>
</evidence>
<evidence type="ECO:0000256" key="9">
    <source>
        <dbReference type="ARBA" id="ARBA00023180"/>
    </source>
</evidence>
<evidence type="ECO:0000256" key="3">
    <source>
        <dbReference type="ARBA" id="ARBA00015087"/>
    </source>
</evidence>
<keyword evidence="14" id="KW-1185">Reference proteome</keyword>
<evidence type="ECO:0000256" key="5">
    <source>
        <dbReference type="ARBA" id="ARBA00022692"/>
    </source>
</evidence>
<dbReference type="EMBL" id="VTPC01076597">
    <property type="protein sequence ID" value="KAF2888506.1"/>
    <property type="molecule type" value="Genomic_DNA"/>
</dbReference>
<accession>A0A8K0CP20</accession>
<evidence type="ECO:0000313" key="13">
    <source>
        <dbReference type="EMBL" id="KAF2888506.1"/>
    </source>
</evidence>
<dbReference type="PANTHER" id="PTHR14605">
    <property type="entry name" value="CHST5 PROTEIN"/>
    <property type="match status" value="1"/>
</dbReference>
<keyword evidence="5 12" id="KW-0812">Transmembrane</keyword>
<reference evidence="13" key="1">
    <citation type="submission" date="2019-08" db="EMBL/GenBank/DDBJ databases">
        <title>The genome of the North American firefly Photinus pyralis.</title>
        <authorList>
            <consortium name="Photinus pyralis genome working group"/>
            <person name="Fallon T.R."/>
            <person name="Sander Lower S.E."/>
            <person name="Weng J.-K."/>
        </authorList>
    </citation>
    <scope>NUCLEOTIDE SEQUENCE</scope>
    <source>
        <strain evidence="13">TRF0915ILg1</strain>
        <tissue evidence="13">Whole body</tissue>
    </source>
</reference>
<organism evidence="13 14">
    <name type="scientific">Ignelater luminosus</name>
    <name type="common">Cucubano</name>
    <name type="synonym">Pyrophorus luminosus</name>
    <dbReference type="NCBI Taxonomy" id="2038154"/>
    <lineage>
        <taxon>Eukaryota</taxon>
        <taxon>Metazoa</taxon>
        <taxon>Ecdysozoa</taxon>
        <taxon>Arthropoda</taxon>
        <taxon>Hexapoda</taxon>
        <taxon>Insecta</taxon>
        <taxon>Pterygota</taxon>
        <taxon>Neoptera</taxon>
        <taxon>Endopterygota</taxon>
        <taxon>Coleoptera</taxon>
        <taxon>Polyphaga</taxon>
        <taxon>Elateriformia</taxon>
        <taxon>Elateroidea</taxon>
        <taxon>Elateridae</taxon>
        <taxon>Agrypninae</taxon>
        <taxon>Pyrophorini</taxon>
        <taxon>Ignelater</taxon>
    </lineage>
</organism>
<keyword evidence="4" id="KW-1003">Cell membrane</keyword>
<dbReference type="AlphaFoldDB" id="A0A8K0CP20"/>
<comment type="subcellular location">
    <subcellularLocation>
        <location evidence="1">Cell projection</location>
        <location evidence="1">Cilium membrane</location>
        <topology evidence="1">Multi-pass membrane protein</topology>
    </subcellularLocation>
</comment>
<evidence type="ECO:0000256" key="7">
    <source>
        <dbReference type="ARBA" id="ARBA00023069"/>
    </source>
</evidence>
<keyword evidence="9" id="KW-0325">Glycoprotein</keyword>
<dbReference type="Pfam" id="PF10149">
    <property type="entry name" value="TM231"/>
    <property type="match status" value="1"/>
</dbReference>
<dbReference type="GO" id="GO:0060271">
    <property type="term" value="P:cilium assembly"/>
    <property type="evidence" value="ECO:0007669"/>
    <property type="project" value="TreeGrafter"/>
</dbReference>